<accession>A0A379FKD4</accession>
<reference evidence="2 3" key="1">
    <citation type="submission" date="2018-06" db="EMBL/GenBank/DDBJ databases">
        <authorList>
            <consortium name="Pathogen Informatics"/>
            <person name="Doyle S."/>
        </authorList>
    </citation>
    <scope>NUCLEOTIDE SEQUENCE [LARGE SCALE GENOMIC DNA]</scope>
    <source>
        <strain evidence="2 3">NCTC11938</strain>
    </source>
</reference>
<feature type="domain" description="Biotin carboxylase C-terminal" evidence="1">
    <location>
        <begin position="1"/>
        <end position="38"/>
    </location>
</feature>
<dbReference type="Gene3D" id="3.30.470.20">
    <property type="entry name" value="ATP-grasp fold, B domain"/>
    <property type="match status" value="1"/>
</dbReference>
<dbReference type="EMBL" id="UGTS01000004">
    <property type="protein sequence ID" value="SUC21599.1"/>
    <property type="molecule type" value="Genomic_DNA"/>
</dbReference>
<dbReference type="SUPFAM" id="SSF51246">
    <property type="entry name" value="Rudiment single hybrid motif"/>
    <property type="match status" value="1"/>
</dbReference>
<dbReference type="GO" id="GO:0004075">
    <property type="term" value="F:biotin carboxylase activity"/>
    <property type="evidence" value="ECO:0007669"/>
    <property type="project" value="UniProtKB-EC"/>
</dbReference>
<sequence length="45" mass="4828">MMAKLIVTGASREQAIARARRALAEFNIAGRSQCIAFSSRNDGTS</sequence>
<dbReference type="InterPro" id="IPR011054">
    <property type="entry name" value="Rudment_hybrid_motif"/>
</dbReference>
<evidence type="ECO:0000259" key="1">
    <source>
        <dbReference type="Pfam" id="PF02785"/>
    </source>
</evidence>
<dbReference type="Proteomes" id="UP000254191">
    <property type="component" value="Unassembled WGS sequence"/>
</dbReference>
<protein>
    <submittedName>
        <fullName evidence="2">Bifunctional acetyl-/propionyl-coenzyme A carboxylase subunit alpha</fullName>
        <ecNumber evidence="2">6.3.4.14</ecNumber>
    </submittedName>
</protein>
<proteinExistence type="predicted"/>
<name>A0A379FKD4_PROMI</name>
<keyword evidence="2" id="KW-0436">Ligase</keyword>
<dbReference type="Pfam" id="PF02785">
    <property type="entry name" value="Biotin_carb_C"/>
    <property type="match status" value="1"/>
</dbReference>
<dbReference type="EC" id="6.3.4.14" evidence="2"/>
<evidence type="ECO:0000313" key="2">
    <source>
        <dbReference type="EMBL" id="SUC21599.1"/>
    </source>
</evidence>
<gene>
    <name evidence="2" type="ORF">NCTC11938_02390</name>
</gene>
<evidence type="ECO:0000313" key="3">
    <source>
        <dbReference type="Proteomes" id="UP000254191"/>
    </source>
</evidence>
<dbReference type="AlphaFoldDB" id="A0A379FKD4"/>
<dbReference type="InterPro" id="IPR005482">
    <property type="entry name" value="Biotin_COase_C"/>
</dbReference>
<organism evidence="2 3">
    <name type="scientific">Proteus mirabilis</name>
    <dbReference type="NCBI Taxonomy" id="584"/>
    <lineage>
        <taxon>Bacteria</taxon>
        <taxon>Pseudomonadati</taxon>
        <taxon>Pseudomonadota</taxon>
        <taxon>Gammaproteobacteria</taxon>
        <taxon>Enterobacterales</taxon>
        <taxon>Morganellaceae</taxon>
        <taxon>Proteus</taxon>
    </lineage>
</organism>